<comment type="similarity">
    <text evidence="1">Belongs to the insulin family.</text>
</comment>
<evidence type="ECO:0000313" key="4">
    <source>
        <dbReference type="EMBL" id="CAF0793586.1"/>
    </source>
</evidence>
<accession>A0A813S8H5</accession>
<dbReference type="Gene3D" id="1.10.100.10">
    <property type="entry name" value="Insulin-like"/>
    <property type="match status" value="1"/>
</dbReference>
<dbReference type="AlphaFoldDB" id="A0A813S8H5"/>
<keyword evidence="5" id="KW-1185">Reference proteome</keyword>
<organism evidence="4 5">
    <name type="scientific">Adineta steineri</name>
    <dbReference type="NCBI Taxonomy" id="433720"/>
    <lineage>
        <taxon>Eukaryota</taxon>
        <taxon>Metazoa</taxon>
        <taxon>Spiralia</taxon>
        <taxon>Gnathifera</taxon>
        <taxon>Rotifera</taxon>
        <taxon>Eurotatoria</taxon>
        <taxon>Bdelloidea</taxon>
        <taxon>Adinetida</taxon>
        <taxon>Adinetidae</taxon>
        <taxon>Adineta</taxon>
    </lineage>
</organism>
<evidence type="ECO:0000313" key="3">
    <source>
        <dbReference type="EMBL" id="CAF0727713.1"/>
    </source>
</evidence>
<dbReference type="InterPro" id="IPR022353">
    <property type="entry name" value="Insulin_CS"/>
</dbReference>
<sequence>MFAILLLGIYCFSLVISSSVDTKFNEKYIDGKQYKLKSVDTTYKQHVSNNGQCTVELKTQGDKYNSLTEGEIIKIKNKWFKVEDCRLNRAYIASCGSKLFIQMRDLVCSYADQHYEKKVLKRRQIEDDLINVLDRSYFGLCCKNACTVSELIQYCPSK</sequence>
<reference evidence="4" key="1">
    <citation type="submission" date="2021-02" db="EMBL/GenBank/DDBJ databases">
        <authorList>
            <person name="Nowell W R."/>
        </authorList>
    </citation>
    <scope>NUCLEOTIDE SEQUENCE</scope>
</reference>
<evidence type="ECO:0000256" key="2">
    <source>
        <dbReference type="SAM" id="SignalP"/>
    </source>
</evidence>
<evidence type="ECO:0000256" key="1">
    <source>
        <dbReference type="ARBA" id="ARBA00009034"/>
    </source>
</evidence>
<feature type="signal peptide" evidence="2">
    <location>
        <begin position="1"/>
        <end position="17"/>
    </location>
</feature>
<keyword evidence="2" id="KW-0732">Signal</keyword>
<protein>
    <submittedName>
        <fullName evidence="4">Uncharacterized protein</fullName>
    </submittedName>
</protein>
<name>A0A813S8H5_9BILA</name>
<dbReference type="SUPFAM" id="SSF56994">
    <property type="entry name" value="Insulin-like"/>
    <property type="match status" value="1"/>
</dbReference>
<dbReference type="EMBL" id="CAJNOI010000002">
    <property type="protein sequence ID" value="CAF0727713.1"/>
    <property type="molecule type" value="Genomic_DNA"/>
</dbReference>
<proteinExistence type="inferred from homology"/>
<comment type="caution">
    <text evidence="4">The sequence shown here is derived from an EMBL/GenBank/DDBJ whole genome shotgun (WGS) entry which is preliminary data.</text>
</comment>
<dbReference type="OrthoDB" id="9973665at2759"/>
<feature type="chain" id="PRO_5036409303" evidence="2">
    <location>
        <begin position="18"/>
        <end position="158"/>
    </location>
</feature>
<evidence type="ECO:0000313" key="5">
    <source>
        <dbReference type="Proteomes" id="UP000663832"/>
    </source>
</evidence>
<dbReference type="Proteomes" id="UP000663832">
    <property type="component" value="Unassembled WGS sequence"/>
</dbReference>
<dbReference type="EMBL" id="CAJNOM010000014">
    <property type="protein sequence ID" value="CAF0793586.1"/>
    <property type="molecule type" value="Genomic_DNA"/>
</dbReference>
<dbReference type="PROSITE" id="PS00262">
    <property type="entry name" value="INSULIN"/>
    <property type="match status" value="1"/>
</dbReference>
<dbReference type="Proteomes" id="UP000663877">
    <property type="component" value="Unassembled WGS sequence"/>
</dbReference>
<gene>
    <name evidence="3" type="ORF">BJG266_LOCUS918</name>
    <name evidence="4" type="ORF">QVE165_LOCUS3832</name>
</gene>
<dbReference type="InterPro" id="IPR036438">
    <property type="entry name" value="Insulin-like_sf"/>
</dbReference>